<evidence type="ECO:0000256" key="1">
    <source>
        <dbReference type="SAM" id="Phobius"/>
    </source>
</evidence>
<sequence>MAPLLAFPLPLLIAWVLLPLMLVVLALLLPLMRLCLLFTVAIYPTHNHLLYMMNFND</sequence>
<protein>
    <submittedName>
        <fullName evidence="2">Uncharacterized protein</fullName>
    </submittedName>
</protein>
<gene>
    <name evidence="2" type="ORF">ABT39_MTgene4461</name>
</gene>
<accession>A0A101LZW6</accession>
<proteinExistence type="predicted"/>
<dbReference type="AlphaFoldDB" id="A0A101LZW6"/>
<keyword evidence="2" id="KW-0496">Mitochondrion</keyword>
<reference evidence="2" key="1">
    <citation type="journal article" date="2015" name="Genome Biol. Evol.">
        <title>Organellar Genomes of White Spruce (Picea glauca): Assembly and Annotation.</title>
        <authorList>
            <person name="Jackman S.D."/>
            <person name="Warren R.L."/>
            <person name="Gibb E.A."/>
            <person name="Vandervalk B.P."/>
            <person name="Mohamadi H."/>
            <person name="Chu J."/>
            <person name="Raymond A."/>
            <person name="Pleasance S."/>
            <person name="Coope R."/>
            <person name="Wildung M.R."/>
            <person name="Ritland C.E."/>
            <person name="Bousquet J."/>
            <person name="Jones S.J."/>
            <person name="Bohlmann J."/>
            <person name="Birol I."/>
        </authorList>
    </citation>
    <scope>NUCLEOTIDE SEQUENCE [LARGE SCALE GENOMIC DNA]</scope>
    <source>
        <tissue evidence="2">Flushing bud</tissue>
    </source>
</reference>
<dbReference type="EMBL" id="LKAM01000005">
    <property type="protein sequence ID" value="KUM48446.1"/>
    <property type="molecule type" value="Genomic_DNA"/>
</dbReference>
<name>A0A101LZW6_PICGL</name>
<evidence type="ECO:0000313" key="2">
    <source>
        <dbReference type="EMBL" id="KUM48446.1"/>
    </source>
</evidence>
<organism evidence="2">
    <name type="scientific">Picea glauca</name>
    <name type="common">White spruce</name>
    <name type="synonym">Pinus glauca</name>
    <dbReference type="NCBI Taxonomy" id="3330"/>
    <lineage>
        <taxon>Eukaryota</taxon>
        <taxon>Viridiplantae</taxon>
        <taxon>Streptophyta</taxon>
        <taxon>Embryophyta</taxon>
        <taxon>Tracheophyta</taxon>
        <taxon>Spermatophyta</taxon>
        <taxon>Pinopsida</taxon>
        <taxon>Pinidae</taxon>
        <taxon>Conifers I</taxon>
        <taxon>Pinales</taxon>
        <taxon>Pinaceae</taxon>
        <taxon>Picea</taxon>
    </lineage>
</organism>
<feature type="transmembrane region" description="Helical" evidence="1">
    <location>
        <begin position="12"/>
        <end position="43"/>
    </location>
</feature>
<keyword evidence="1" id="KW-0472">Membrane</keyword>
<keyword evidence="1" id="KW-0812">Transmembrane</keyword>
<comment type="caution">
    <text evidence="2">The sequence shown here is derived from an EMBL/GenBank/DDBJ whole genome shotgun (WGS) entry which is preliminary data.</text>
</comment>
<keyword evidence="1" id="KW-1133">Transmembrane helix</keyword>
<geneLocation type="mitochondrion" evidence="2"/>